<dbReference type="GO" id="GO:0004553">
    <property type="term" value="F:hydrolase activity, hydrolyzing O-glycosyl compounds"/>
    <property type="evidence" value="ECO:0007669"/>
    <property type="project" value="InterPro"/>
</dbReference>
<name>A0A1W1HEQ7_9BACT</name>
<dbReference type="Pfam" id="PF02350">
    <property type="entry name" value="Epimerase_2"/>
    <property type="match status" value="1"/>
</dbReference>
<evidence type="ECO:0000313" key="3">
    <source>
        <dbReference type="Proteomes" id="UP000191931"/>
    </source>
</evidence>
<dbReference type="PANTHER" id="PTHR43174">
    <property type="entry name" value="UDP-N-ACETYLGLUCOSAMINE 2-EPIMERASE"/>
    <property type="match status" value="1"/>
</dbReference>
<keyword evidence="3" id="KW-1185">Reference proteome</keyword>
<dbReference type="GO" id="GO:0008761">
    <property type="term" value="F:UDP-N-acetylglucosamine 2-epimerase activity"/>
    <property type="evidence" value="ECO:0007669"/>
    <property type="project" value="UniProtKB-EC"/>
</dbReference>
<dbReference type="Gene3D" id="3.40.50.2000">
    <property type="entry name" value="Glycogen Phosphorylase B"/>
    <property type="match status" value="2"/>
</dbReference>
<dbReference type="EC" id="5.1.3.14" evidence="2"/>
<dbReference type="CDD" id="cd03786">
    <property type="entry name" value="GTB_UDP-GlcNAc_2-Epimerase"/>
    <property type="match status" value="1"/>
</dbReference>
<evidence type="ECO:0000259" key="1">
    <source>
        <dbReference type="Pfam" id="PF02350"/>
    </source>
</evidence>
<dbReference type="InterPro" id="IPR020004">
    <property type="entry name" value="UDP-GlcNAc_Epase"/>
</dbReference>
<organism evidence="2 3">
    <name type="scientific">Desulfamplus magnetovallimortis</name>
    <dbReference type="NCBI Taxonomy" id="1246637"/>
    <lineage>
        <taxon>Bacteria</taxon>
        <taxon>Pseudomonadati</taxon>
        <taxon>Thermodesulfobacteriota</taxon>
        <taxon>Desulfobacteria</taxon>
        <taxon>Desulfobacterales</taxon>
        <taxon>Desulfobacteraceae</taxon>
        <taxon>Desulfamplus</taxon>
    </lineage>
</organism>
<dbReference type="PANTHER" id="PTHR43174:SF3">
    <property type="entry name" value="UDP-N-ACETYLGLUCOSAMINE 2-EPIMERASE"/>
    <property type="match status" value="1"/>
</dbReference>
<keyword evidence="2" id="KW-0413">Isomerase</keyword>
<protein>
    <submittedName>
        <fullName evidence="2">UDP-N-acetyl-D-glucosamine 2-epimerase, UDP-hydrolysing</fullName>
        <ecNumber evidence="2">5.1.3.14</ecNumber>
    </submittedName>
</protein>
<dbReference type="Proteomes" id="UP000191931">
    <property type="component" value="Unassembled WGS sequence"/>
</dbReference>
<gene>
    <name evidence="2" type="ORF">MTBBW1_2560018</name>
</gene>
<feature type="domain" description="UDP-N-acetylglucosamine 2-epimerase" evidence="1">
    <location>
        <begin position="29"/>
        <end position="377"/>
    </location>
</feature>
<dbReference type="GO" id="GO:0006047">
    <property type="term" value="P:UDP-N-acetylglucosamine metabolic process"/>
    <property type="evidence" value="ECO:0007669"/>
    <property type="project" value="InterPro"/>
</dbReference>
<dbReference type="SUPFAM" id="SSF53756">
    <property type="entry name" value="UDP-Glycosyltransferase/glycogen phosphorylase"/>
    <property type="match status" value="1"/>
</dbReference>
<dbReference type="EMBL" id="FWEV01000175">
    <property type="protein sequence ID" value="SLM30977.1"/>
    <property type="molecule type" value="Genomic_DNA"/>
</dbReference>
<dbReference type="NCBIfam" id="TIGR03568">
    <property type="entry name" value="NeuC_NnaA"/>
    <property type="match status" value="1"/>
</dbReference>
<reference evidence="2 3" key="1">
    <citation type="submission" date="2017-03" db="EMBL/GenBank/DDBJ databases">
        <authorList>
            <person name="Afonso C.L."/>
            <person name="Miller P.J."/>
            <person name="Scott M.A."/>
            <person name="Spackman E."/>
            <person name="Goraichik I."/>
            <person name="Dimitrov K.M."/>
            <person name="Suarez D.L."/>
            <person name="Swayne D.E."/>
        </authorList>
    </citation>
    <scope>NUCLEOTIDE SEQUENCE [LARGE SCALE GENOMIC DNA]</scope>
    <source>
        <strain evidence="2">PRJEB14757</strain>
    </source>
</reference>
<dbReference type="InterPro" id="IPR029767">
    <property type="entry name" value="WecB-like"/>
</dbReference>
<dbReference type="AlphaFoldDB" id="A0A1W1HEQ7"/>
<dbReference type="RefSeq" id="WP_222424188.1">
    <property type="nucleotide sequence ID" value="NZ_LT828570.1"/>
</dbReference>
<proteinExistence type="predicted"/>
<accession>A0A1W1HEQ7</accession>
<dbReference type="InterPro" id="IPR003331">
    <property type="entry name" value="UDP_GlcNAc_Epimerase_2_dom"/>
</dbReference>
<evidence type="ECO:0000313" key="2">
    <source>
        <dbReference type="EMBL" id="SLM30977.1"/>
    </source>
</evidence>
<sequence>METEKINRKIAVFTGTRAEYGLLRPLLSRLKASETVNLKLIVSGMHLAPEFGLTFKEIEKDGFFINEKVEILLSSDKPGGTCKSMGLGMIGLSDALERIAPDMVIILGDRFEAFSMGAAAMIHSIPIAHIHGGETTLGAIDDSMRHCLTKMASLHFTTTETHRKRVIQMGEEADLVFNVGALGIENIGTMELMSKEVLGHDIGFNLSQPYILVTFHPVTLNHGSADSNLTSLCSAIEYSGLCALFTKSNADSEGRIINEIIDRFVQSNPKRYCVVHSLGTVRYLSAMYHCEAVVGNSSSGIIEAPSLGIPTVDIGNRQKGRVRAESIISCSPEQKTIEKAIEKAVSNEFRAMAKKIAKNMLNPYEGPSPSKDIFDIISTISTLNLFQKKFYDFNLPDDLQTIHPKYDFTD</sequence>
<dbReference type="STRING" id="1246637.MTBBW1_2560018"/>